<dbReference type="AlphaFoldDB" id="A0AAJ1SW31"/>
<accession>A0AAJ1SW31</accession>
<keyword evidence="1" id="KW-1133">Transmembrane helix</keyword>
<evidence type="ECO:0000313" key="2">
    <source>
        <dbReference type="EMBL" id="MDQ0213634.1"/>
    </source>
</evidence>
<dbReference type="EMBL" id="JAUSUC010000001">
    <property type="protein sequence ID" value="MDQ0213634.1"/>
    <property type="molecule type" value="Genomic_DNA"/>
</dbReference>
<sequence length="80" mass="9664">MKVIFNRDTISLKMKIILITARKGRCLKMVWLFILFTVIVYSFMMVFILKRIHKPAKQINIQLKREERQESNWSSYSPSR</sequence>
<keyword evidence="1" id="KW-0472">Membrane</keyword>
<keyword evidence="1" id="KW-0812">Transmembrane</keyword>
<gene>
    <name evidence="2" type="ORF">J2S13_000028</name>
</gene>
<keyword evidence="3" id="KW-1185">Reference proteome</keyword>
<feature type="transmembrane region" description="Helical" evidence="1">
    <location>
        <begin position="29"/>
        <end position="49"/>
    </location>
</feature>
<reference evidence="2" key="1">
    <citation type="submission" date="2023-07" db="EMBL/GenBank/DDBJ databases">
        <title>Genomic Encyclopedia of Type Strains, Phase IV (KMG-IV): sequencing the most valuable type-strain genomes for metagenomic binning, comparative biology and taxonomic classification.</title>
        <authorList>
            <person name="Goeker M."/>
        </authorList>
    </citation>
    <scope>NUCLEOTIDE SEQUENCE</scope>
    <source>
        <strain evidence="2">DSM 23947</strain>
    </source>
</reference>
<comment type="caution">
    <text evidence="2">The sequence shown here is derived from an EMBL/GenBank/DDBJ whole genome shotgun (WGS) entry which is preliminary data.</text>
</comment>
<organism evidence="2 3">
    <name type="scientific">Oikeobacillus pervagus</name>
    <dbReference type="NCBI Taxonomy" id="1325931"/>
    <lineage>
        <taxon>Bacteria</taxon>
        <taxon>Bacillati</taxon>
        <taxon>Bacillota</taxon>
        <taxon>Bacilli</taxon>
        <taxon>Bacillales</taxon>
        <taxon>Bacillaceae</taxon>
        <taxon>Oikeobacillus</taxon>
    </lineage>
</organism>
<evidence type="ECO:0000256" key="1">
    <source>
        <dbReference type="SAM" id="Phobius"/>
    </source>
</evidence>
<evidence type="ECO:0000313" key="3">
    <source>
        <dbReference type="Proteomes" id="UP001237207"/>
    </source>
</evidence>
<name>A0AAJ1SW31_9BACI</name>
<protein>
    <submittedName>
        <fullName evidence="2">NhaP-type Na+/H+ or K+/H+ antiporter</fullName>
    </submittedName>
</protein>
<dbReference type="Proteomes" id="UP001237207">
    <property type="component" value="Unassembled WGS sequence"/>
</dbReference>
<proteinExistence type="predicted"/>